<sequence>VLPDKIIFYLDNDLRQFCLSYYLQKKIDADFFSIIDITNKPKKFFENQNFVDFKKIWFLHDHTLPISDIDTDYLKSFEEKYEIDLWNLAINERLFYKFNDFYDFSKLEILSILEKECKLFEKVLDTTNPNFAILHEPFFHTDELFYRICKAKGIKILMSYLSNLGYKWEISQDDHIMDIIDEFHNIPTEGRTFEEIQGIFNQAQVKEHIKKLNKHAFGNKSDLIKA</sequence>
<evidence type="ECO:0000313" key="1">
    <source>
        <dbReference type="EMBL" id="SVC58119.1"/>
    </source>
</evidence>
<reference evidence="1" key="1">
    <citation type="submission" date="2018-05" db="EMBL/GenBank/DDBJ databases">
        <authorList>
            <person name="Lanie J.A."/>
            <person name="Ng W.-L."/>
            <person name="Kazmierczak K.M."/>
            <person name="Andrzejewski T.M."/>
            <person name="Davidsen T.M."/>
            <person name="Wayne K.J."/>
            <person name="Tettelin H."/>
            <person name="Glass J.I."/>
            <person name="Rusch D."/>
            <person name="Podicherti R."/>
            <person name="Tsui H.-C.T."/>
            <person name="Winkler M.E."/>
        </authorList>
    </citation>
    <scope>NUCLEOTIDE SEQUENCE</scope>
</reference>
<dbReference type="EMBL" id="UINC01099104">
    <property type="protein sequence ID" value="SVC58119.1"/>
    <property type="molecule type" value="Genomic_DNA"/>
</dbReference>
<organism evidence="1">
    <name type="scientific">marine metagenome</name>
    <dbReference type="NCBI Taxonomy" id="408172"/>
    <lineage>
        <taxon>unclassified sequences</taxon>
        <taxon>metagenomes</taxon>
        <taxon>ecological metagenomes</taxon>
    </lineage>
</organism>
<accession>A0A382NAE2</accession>
<proteinExistence type="predicted"/>
<feature type="non-terminal residue" evidence="1">
    <location>
        <position position="1"/>
    </location>
</feature>
<gene>
    <name evidence="1" type="ORF">METZ01_LOCUS310973</name>
</gene>
<name>A0A382NAE2_9ZZZZ</name>
<dbReference type="AlphaFoldDB" id="A0A382NAE2"/>
<protein>
    <submittedName>
        <fullName evidence="1">Uncharacterized protein</fullName>
    </submittedName>
</protein>
<feature type="non-terminal residue" evidence="1">
    <location>
        <position position="226"/>
    </location>
</feature>